<evidence type="ECO:0000256" key="1">
    <source>
        <dbReference type="SAM" id="MobiDB-lite"/>
    </source>
</evidence>
<dbReference type="Gene3D" id="3.90.226.10">
    <property type="entry name" value="2-enoyl-CoA Hydratase, Chain A, domain 1"/>
    <property type="match status" value="1"/>
</dbReference>
<keyword evidence="2" id="KW-0812">Transmembrane</keyword>
<name>A0A7W9EXK8_9RHOB</name>
<dbReference type="InterPro" id="IPR029045">
    <property type="entry name" value="ClpP/crotonase-like_dom_sf"/>
</dbReference>
<comment type="caution">
    <text evidence="3">The sequence shown here is derived from an EMBL/GenBank/DDBJ whole genome shotgun (WGS) entry which is preliminary data.</text>
</comment>
<proteinExistence type="predicted"/>
<evidence type="ECO:0000313" key="4">
    <source>
        <dbReference type="Proteomes" id="UP000535415"/>
    </source>
</evidence>
<reference evidence="3 4" key="1">
    <citation type="submission" date="2020-08" db="EMBL/GenBank/DDBJ databases">
        <title>Genomic Encyclopedia of Type Strains, Phase IV (KMG-IV): sequencing the most valuable type-strain genomes for metagenomic binning, comparative biology and taxonomic classification.</title>
        <authorList>
            <person name="Goeker M."/>
        </authorList>
    </citation>
    <scope>NUCLEOTIDE SEQUENCE [LARGE SCALE GENOMIC DNA]</scope>
    <source>
        <strain evidence="3 4">DSM 101064</strain>
    </source>
</reference>
<dbReference type="EMBL" id="JACIJM010000003">
    <property type="protein sequence ID" value="MBB5721793.1"/>
    <property type="molecule type" value="Genomic_DNA"/>
</dbReference>
<dbReference type="Pfam" id="PF00574">
    <property type="entry name" value="CLP_protease"/>
    <property type="match status" value="1"/>
</dbReference>
<keyword evidence="2" id="KW-0472">Membrane</keyword>
<dbReference type="Proteomes" id="UP000535415">
    <property type="component" value="Unassembled WGS sequence"/>
</dbReference>
<evidence type="ECO:0000256" key="2">
    <source>
        <dbReference type="SAM" id="Phobius"/>
    </source>
</evidence>
<dbReference type="SUPFAM" id="SSF52096">
    <property type="entry name" value="ClpP/crotonase"/>
    <property type="match status" value="1"/>
</dbReference>
<keyword evidence="2" id="KW-1133">Transmembrane helix</keyword>
<dbReference type="RefSeq" id="WP_183527474.1">
    <property type="nucleotide sequence ID" value="NZ_JACIJM010000003.1"/>
</dbReference>
<evidence type="ECO:0000313" key="3">
    <source>
        <dbReference type="EMBL" id="MBB5721793.1"/>
    </source>
</evidence>
<dbReference type="InterPro" id="IPR023562">
    <property type="entry name" value="ClpP/TepA"/>
</dbReference>
<dbReference type="AlphaFoldDB" id="A0A7W9EXK8"/>
<gene>
    <name evidence="3" type="ORF">FHS72_001405</name>
</gene>
<evidence type="ECO:0008006" key="5">
    <source>
        <dbReference type="Google" id="ProtNLM"/>
    </source>
</evidence>
<organism evidence="3 4">
    <name type="scientific">Yoonia ponticola</name>
    <dbReference type="NCBI Taxonomy" id="1524255"/>
    <lineage>
        <taxon>Bacteria</taxon>
        <taxon>Pseudomonadati</taxon>
        <taxon>Pseudomonadota</taxon>
        <taxon>Alphaproteobacteria</taxon>
        <taxon>Rhodobacterales</taxon>
        <taxon>Paracoccaceae</taxon>
        <taxon>Yoonia</taxon>
    </lineage>
</organism>
<feature type="transmembrane region" description="Helical" evidence="2">
    <location>
        <begin position="17"/>
        <end position="38"/>
    </location>
</feature>
<keyword evidence="4" id="KW-1185">Reference proteome</keyword>
<protein>
    <recommendedName>
        <fullName evidence="5">Clp protease ClpP</fullName>
    </recommendedName>
</protein>
<sequence length="263" mass="28865">MTDAAGKKRKPHSLLRWVLWVQLGFAVVLFGSDLVRVLPQIVAPSNAPQMTEPLRPGDQTRRFNPAQLPEREASPNSRPLPNTGDMPSRLMFEAVQWEGRDAVTMTGQIQAGDAARFTEFLDRNDTPEVVYLNSPGGSVTDALVIGQAIRDMEAETAMSDADICLSACPYILAAGTSRAIPDGAWVGVHQHYFGENIALPAFLAVEDIQRGQGDVMRYLDTMGINPLVMQHALVTPPDEIYILTQDELRTYDFLPESAEATAN</sequence>
<feature type="region of interest" description="Disordered" evidence="1">
    <location>
        <begin position="47"/>
        <end position="85"/>
    </location>
</feature>
<accession>A0A7W9EXK8</accession>